<keyword evidence="4" id="KW-0812">Transmembrane</keyword>
<feature type="domain" description="SpaA-like prealbumin fold" evidence="5">
    <location>
        <begin position="902"/>
        <end position="978"/>
    </location>
</feature>
<dbReference type="Pfam" id="PF17802">
    <property type="entry name" value="SpaA"/>
    <property type="match status" value="18"/>
</dbReference>
<keyword evidence="4" id="KW-0472">Membrane</keyword>
<dbReference type="RefSeq" id="WP_165877204.1">
    <property type="nucleotide sequence ID" value="NZ_JANKBG010000014.1"/>
</dbReference>
<feature type="domain" description="SpaA-like prealbumin fold" evidence="5">
    <location>
        <begin position="263"/>
        <end position="337"/>
    </location>
</feature>
<keyword evidence="3" id="KW-0732">Signal</keyword>
<feature type="domain" description="SpaA-like prealbumin fold" evidence="5">
    <location>
        <begin position="2183"/>
        <end position="2273"/>
    </location>
</feature>
<organism evidence="6 7">
    <name type="scientific">Longicatena caecimuris</name>
    <dbReference type="NCBI Taxonomy" id="1796635"/>
    <lineage>
        <taxon>Bacteria</taxon>
        <taxon>Bacillati</taxon>
        <taxon>Bacillota</taxon>
        <taxon>Erysipelotrichia</taxon>
        <taxon>Erysipelotrichales</taxon>
        <taxon>Erysipelotrichaceae</taxon>
        <taxon>Longicatena</taxon>
    </lineage>
</organism>
<dbReference type="PANTHER" id="PTHR36108:SF13">
    <property type="entry name" value="COLOSSIN-B-RELATED"/>
    <property type="match status" value="1"/>
</dbReference>
<feature type="domain" description="SpaA-like prealbumin fold" evidence="5">
    <location>
        <begin position="2089"/>
        <end position="2158"/>
    </location>
</feature>
<feature type="domain" description="SpaA-like prealbumin fold" evidence="5">
    <location>
        <begin position="657"/>
        <end position="744"/>
    </location>
</feature>
<dbReference type="Proteomes" id="UP000295773">
    <property type="component" value="Unassembled WGS sequence"/>
</dbReference>
<feature type="domain" description="SpaA-like prealbumin fold" evidence="5">
    <location>
        <begin position="1732"/>
        <end position="1825"/>
    </location>
</feature>
<evidence type="ECO:0000259" key="5">
    <source>
        <dbReference type="Pfam" id="PF17802"/>
    </source>
</evidence>
<evidence type="ECO:0000256" key="3">
    <source>
        <dbReference type="ARBA" id="ARBA00022729"/>
    </source>
</evidence>
<evidence type="ECO:0000256" key="1">
    <source>
        <dbReference type="ARBA" id="ARBA00007257"/>
    </source>
</evidence>
<feature type="domain" description="SpaA-like prealbumin fold" evidence="5">
    <location>
        <begin position="140"/>
        <end position="217"/>
    </location>
</feature>
<dbReference type="PANTHER" id="PTHR36108">
    <property type="entry name" value="COLOSSIN-B-RELATED"/>
    <property type="match status" value="1"/>
</dbReference>
<keyword evidence="4" id="KW-1133">Transmembrane helix</keyword>
<evidence type="ECO:0000313" key="6">
    <source>
        <dbReference type="EMBL" id="TCU58205.1"/>
    </source>
</evidence>
<comment type="caution">
    <text evidence="6">The sequence shown here is derived from an EMBL/GenBank/DDBJ whole genome shotgun (WGS) entry which is preliminary data.</text>
</comment>
<dbReference type="Gene3D" id="2.60.40.10">
    <property type="entry name" value="Immunoglobulins"/>
    <property type="match status" value="19"/>
</dbReference>
<gene>
    <name evidence="6" type="ORF">EDD61_1153</name>
</gene>
<feature type="domain" description="SpaA-like prealbumin fold" evidence="5">
    <location>
        <begin position="1203"/>
        <end position="1280"/>
    </location>
</feature>
<keyword evidence="7" id="KW-1185">Reference proteome</keyword>
<feature type="domain" description="SpaA-like prealbumin fold" evidence="5">
    <location>
        <begin position="484"/>
        <end position="568"/>
    </location>
</feature>
<dbReference type="SUPFAM" id="SSF49478">
    <property type="entry name" value="Cna protein B-type domain"/>
    <property type="match status" value="2"/>
</dbReference>
<feature type="domain" description="SpaA-like prealbumin fold" evidence="5">
    <location>
        <begin position="1414"/>
        <end position="1490"/>
    </location>
</feature>
<dbReference type="EMBL" id="SMBP01000015">
    <property type="protein sequence ID" value="TCU58205.1"/>
    <property type="molecule type" value="Genomic_DNA"/>
</dbReference>
<evidence type="ECO:0000313" key="7">
    <source>
        <dbReference type="Proteomes" id="UP000295773"/>
    </source>
</evidence>
<feature type="domain" description="SpaA-like prealbumin fold" evidence="5">
    <location>
        <begin position="1623"/>
        <end position="1710"/>
    </location>
</feature>
<sequence>MLDDAEFEINAYAVAKEADVYVLGDAIESYKKINVSTDGMAYFLNVMNKENVIYMLRETASPKGYKAIAEPQFFRFVVKDAPDKDSVDKVSYQGKEYPISPILYGANTPVPQIIIEDEPNDDAVFSFTKKIPALVKDGKVSEYQNAGKGITFRLHAIHQLEGKVKDRYVKTDDDGKVTIENLDAGEYTLTEIATDTNLDVGGSLQVNVTIQADGTYAFAFSGAANHGLSYQDNHTLYNDYVKGSFTFKKYAAYQNGEQQQIVKDNKEPLEGVHFTLKATGTTPTNQGYTSNAVSLSDGSVTFANLPVGEYELQEEKKDGYEQNSITYKVTISEEEGDQLVIDEDGKVYKSKKAKSVISPELQDRVLTNTPEKGSVILHKVIDSQKSGLLGLNGKPLQQVSFGLYRKIGNTIAEKPLYLSESKSDGSVVFKDVEYGDYVCKELSDLPQFNKVDDITILRSSFLYDKEHATFTYKQDVANALYSKTLHVHKQDQDGNALADVSFALYRRAVMPLEEDSEEISLLQPDATITSYYPYMKKVMTTNADGNFTLHELPVGDYLLIENGDLQDLQDGHNKVAVYMHIEKTKVEAYYHDNFVQELIDHAYNLKAEDVTLANGWKELPEKDGSYTVINQRKFAYVQVQKQTGEWQENNFVKPSYSKPLEGCVFQVNKVVEQKEVPYLRLTTNAQGMFPISEDGKLIGKDENNKEVRKHLYYGRYTIEEIATVTGYQMMNGKVSFDINDEKTTASHGGTVYICNEGAEQGYSIVGESANQKALINTYVRQAITLQKKGIADRSLLDAVFAIKDQDTIVAYVKAEKDSYTLSDTYQDHVVQATKDGIPYLYKDGDVFKLLAGNYSMEEIVVPKGYRKASLEVTISNTGKVSFHDVQNCRMEGNTLYDLPIALAIDKYDTQGKLLTGAKFVVKGVFADHTTEKTLEDANQAQLLPNTEYQLIESKAPDGYRCTKKQPIIQFDVNGKVEVVKDEGIVHAEANRLQFQDDAIRIQVVKKEQGKDTGLADAYFTLKGTFAHTTKTEITDLKTDKQGKLALYDTNWNLIGDHSYELIETTAPQGYALPSQSIHFTVDAYGYVTETKEQEEIVVENIPIQVTLKKIDATSKQPINASFILLDKTAATSQNIQTQNGTIVLTKLLQEHEYEVIETAVDQGYLLPAEKVASFLVNTDGSLTMRKGQLHDKTIEIMNERIAGKLQLSKLDDKTKQPLQNAEFTLYGEGYEKPFTTDDMGRIQVSDLPWGEYTLKETRAPHGYKLNPKEYHFTIDAQHLSIAYVQAGAITNTVNTFTIQKTDLKGNPLSQAIFTIEDLSDPSNNEVLAKALAQKTGDRLSIEGLLIANHRYELSEQQAPLGYQREKTKVQFTMQNDGTIKADGEWDAHYQILENREGIHLMNAPIVADMQKIAEQQPQENVIFTLTPKKDAIFKDGTTKPKTYHTDETGTIAFGKDVLQGNAYLLHEEKALNGFTYAKDVELRIDADGMTLWDNERKAKCVIKDKAMAFRIIKTDDQKKAIANKLFTLRQLDSEASWSLLSDEQGALIERNSKQPVAAIVAADASYTLKEESMDHSSYLDLHDEIRFTITRDGLFHDVHYDEKDVITVSADGKMLQVENNRTNLSIQKTDMQKNPLIGAELAIFADVDGVMGKTIVMVEGKALTWTSDGKPHEIRGLPVGCYWLKELTPPSGYTTADPISFMLDAQGAVTILSDHSKAEGNLITMQDTAIMGQFKIHKTSLQKEDIANVQFDLYKKDGTKIAEHLTTDIHGLWESQQADIQRLDSTAKLSDGLAAGDYYLVETQTADEYQLPFDEEAKTHFTIQGKIEEEIVMQPDVLTIDIHNRSYQRSITIVKKDQEDETAIADTRFSLQRVKDGTGNVVEEPSVEKTTLEDGSLQFIVNQKGTYLLRETQPAIGYVIEETPYEATFVVDDKSEAQITLKNGNTVKNQRQLGTMQLMKSDALSLEALNGAVFALYQNGQTYGEFTTGNEYSKDAQGKYQAKSTDTGCLTIHDLPWGDYRIAEVKAPAGYQLKQREAFFTIGKKGSEMLLEVKGLAITNLKTNVTFHKLASYVESCSDETLGTNALPQDAKKALAGAEFSAYDEQGVLVKKAVSDATGTVVFEKLLADHTYTIKETNVPKGFVDPADTYQIHLDASGQPQDMINLTTKQVVKDIVNDVYRKDIVLKKVSENEPTKVLPNAVYGLYRIASIEDEHPQLIATAKTDAQGMLRFEGVLWNQLYQIQEIDAPVGSYCAKYPITFQYIMKDNQIMMDMLDDGQGSVKLDPTGTMIWYEADVIVNVHKVDADGKALSNATLAIVDKDGKVLERWISDGKAHTIVNTLTAGETYRLKEIKAPYGYQLGKDIFFTITDKKVGVKENDTQEVTMQNTLTSLTIEKRDKDSKQLLSGAVFAIYDAATMKLAKDYQGNALTWTSQGRDKCIGIAEGNYILREINAPKGYQTAKDLPFTLQKDGTILVDGNRVDQLIVMDERKVDTMIQPDPEEVKTFDTSHVYGYMGICIMTMLALGILSKKRRHNV</sequence>
<proteinExistence type="inferred from homology"/>
<keyword evidence="2" id="KW-0964">Secreted</keyword>
<reference evidence="6 7" key="1">
    <citation type="submission" date="2019-03" db="EMBL/GenBank/DDBJ databases">
        <title>Genomic Encyclopedia of Type Strains, Phase IV (KMG-IV): sequencing the most valuable type-strain genomes for metagenomic binning, comparative biology and taxonomic classification.</title>
        <authorList>
            <person name="Goeker M."/>
        </authorList>
    </citation>
    <scope>NUCLEOTIDE SEQUENCE [LARGE SCALE GENOMIC DNA]</scope>
    <source>
        <strain evidence="6 7">DSM 29481</strain>
    </source>
</reference>
<name>A0A4V2VK16_9FIRM</name>
<feature type="domain" description="SpaA-like prealbumin fold" evidence="5">
    <location>
        <begin position="1295"/>
        <end position="1382"/>
    </location>
</feature>
<protein>
    <recommendedName>
        <fullName evidence="5">SpaA-like prealbumin fold domain-containing protein</fullName>
    </recommendedName>
</protein>
<feature type="domain" description="SpaA-like prealbumin fold" evidence="5">
    <location>
        <begin position="2392"/>
        <end position="2478"/>
    </location>
</feature>
<evidence type="ECO:0000256" key="2">
    <source>
        <dbReference type="ARBA" id="ARBA00022525"/>
    </source>
</evidence>
<feature type="domain" description="SpaA-like prealbumin fold" evidence="5">
    <location>
        <begin position="1954"/>
        <end position="2049"/>
    </location>
</feature>
<feature type="transmembrane region" description="Helical" evidence="4">
    <location>
        <begin position="2512"/>
        <end position="2529"/>
    </location>
</feature>
<evidence type="ECO:0000256" key="4">
    <source>
        <dbReference type="SAM" id="Phobius"/>
    </source>
</evidence>
<dbReference type="InterPro" id="IPR013783">
    <property type="entry name" value="Ig-like_fold"/>
</dbReference>
<feature type="domain" description="SpaA-like prealbumin fold" evidence="5">
    <location>
        <begin position="2299"/>
        <end position="2374"/>
    </location>
</feature>
<accession>A0A4V2VK16</accession>
<feature type="domain" description="SpaA-like prealbumin fold" evidence="5">
    <location>
        <begin position="1104"/>
        <end position="1185"/>
    </location>
</feature>
<comment type="similarity">
    <text evidence="1">Belongs to the serine-aspartate repeat-containing protein (SDr) family.</text>
</comment>
<dbReference type="InterPro" id="IPR041033">
    <property type="entry name" value="SpaA_PFL_dom_1"/>
</dbReference>
<feature type="domain" description="SpaA-like prealbumin fold" evidence="5">
    <location>
        <begin position="1850"/>
        <end position="1943"/>
    </location>
</feature>
<feature type="domain" description="SpaA-like prealbumin fold" evidence="5">
    <location>
        <begin position="1001"/>
        <end position="1089"/>
    </location>
</feature>